<dbReference type="OrthoDB" id="30881at2759"/>
<dbReference type="AlphaFoldDB" id="A0A0D2WKB5"/>
<dbReference type="EMBL" id="KE346361">
    <property type="protein sequence ID" value="KJE90655.1"/>
    <property type="molecule type" value="Genomic_DNA"/>
</dbReference>
<dbReference type="GO" id="GO:0016020">
    <property type="term" value="C:membrane"/>
    <property type="evidence" value="ECO:0007669"/>
    <property type="project" value="UniProtKB-SubCell"/>
</dbReference>
<dbReference type="PhylomeDB" id="A0A0D2WKB5"/>
<keyword evidence="3 6" id="KW-0812">Transmembrane</keyword>
<sequence>MTLDVFGHQPPTAAAHLTAVLVSSAVAGYGLKRNSLSRSGAALAMVVGYLTSLAGFRFFAVLLFFFLSSSKLTKFGAKQKQKLEDGFVEGGRRTAMQVFCNGGVATMLAYCYVVFVGGDQPCLDRARFPLETAICAAFVGHYACCNGDTWASELGILSKTPPRLITTFKPVPAGTNGGISLLGTGASVAGGASIGAVMWLAWLLRNLVYEQLGHHELVRATDQCPPQWPLIVLGLVGGLVGSIVDSLLGALLQISFYDSKANKIVAAYNDSTKHISGIDVFDNHQVNFLSAFVTSMWIAYVGLLLF</sequence>
<evidence type="ECO:0000256" key="6">
    <source>
        <dbReference type="SAM" id="Phobius"/>
    </source>
</evidence>
<dbReference type="InterPro" id="IPR002794">
    <property type="entry name" value="DUF92_TMEM19"/>
</dbReference>
<protein>
    <recommendedName>
        <fullName evidence="9">Transmembrane protein 19</fullName>
    </recommendedName>
</protein>
<evidence type="ECO:0000256" key="3">
    <source>
        <dbReference type="ARBA" id="ARBA00022692"/>
    </source>
</evidence>
<keyword evidence="8" id="KW-1185">Reference proteome</keyword>
<comment type="subcellular location">
    <subcellularLocation>
        <location evidence="1">Membrane</location>
        <topology evidence="1">Multi-pass membrane protein</topology>
    </subcellularLocation>
</comment>
<organism evidence="7 8">
    <name type="scientific">Capsaspora owczarzaki (strain ATCC 30864)</name>
    <dbReference type="NCBI Taxonomy" id="595528"/>
    <lineage>
        <taxon>Eukaryota</taxon>
        <taxon>Filasterea</taxon>
        <taxon>Capsaspora</taxon>
    </lineage>
</organism>
<feature type="transmembrane region" description="Helical" evidence="6">
    <location>
        <begin position="286"/>
        <end position="305"/>
    </location>
</feature>
<evidence type="ECO:0000256" key="1">
    <source>
        <dbReference type="ARBA" id="ARBA00004141"/>
    </source>
</evidence>
<proteinExistence type="inferred from homology"/>
<dbReference type="PANTHER" id="PTHR13353:SF5">
    <property type="entry name" value="TRANSMEMBRANE PROTEIN 19"/>
    <property type="match status" value="1"/>
</dbReference>
<dbReference type="eggNOG" id="KOG4491">
    <property type="taxonomic scope" value="Eukaryota"/>
</dbReference>
<dbReference type="Pfam" id="PF01940">
    <property type="entry name" value="DUF92"/>
    <property type="match status" value="1"/>
</dbReference>
<evidence type="ECO:0000313" key="7">
    <source>
        <dbReference type="EMBL" id="KJE90655.1"/>
    </source>
</evidence>
<dbReference type="RefSeq" id="XP_011270064.1">
    <property type="nucleotide sequence ID" value="XM_011271762.1"/>
</dbReference>
<keyword evidence="5 6" id="KW-0472">Membrane</keyword>
<feature type="transmembrane region" description="Helical" evidence="6">
    <location>
        <begin position="95"/>
        <end position="117"/>
    </location>
</feature>
<evidence type="ECO:0000256" key="4">
    <source>
        <dbReference type="ARBA" id="ARBA00022989"/>
    </source>
</evidence>
<feature type="transmembrane region" description="Helical" evidence="6">
    <location>
        <begin position="43"/>
        <end position="67"/>
    </location>
</feature>
<dbReference type="PANTHER" id="PTHR13353">
    <property type="entry name" value="TRANSMEMBRANE PROTEIN 19"/>
    <property type="match status" value="1"/>
</dbReference>
<feature type="transmembrane region" description="Helical" evidence="6">
    <location>
        <begin position="228"/>
        <end position="252"/>
    </location>
</feature>
<evidence type="ECO:0008006" key="9">
    <source>
        <dbReference type="Google" id="ProtNLM"/>
    </source>
</evidence>
<keyword evidence="4 6" id="KW-1133">Transmembrane helix</keyword>
<feature type="transmembrane region" description="Helical" evidence="6">
    <location>
        <begin position="179"/>
        <end position="202"/>
    </location>
</feature>
<dbReference type="InParanoid" id="A0A0D2WKB5"/>
<gene>
    <name evidence="7" type="ORF">CAOG_001930</name>
</gene>
<dbReference type="STRING" id="595528.A0A0D2WKB5"/>
<evidence type="ECO:0000256" key="5">
    <source>
        <dbReference type="ARBA" id="ARBA00023136"/>
    </source>
</evidence>
<name>A0A0D2WKB5_CAPO3</name>
<evidence type="ECO:0000256" key="2">
    <source>
        <dbReference type="ARBA" id="ARBA00009012"/>
    </source>
</evidence>
<comment type="similarity">
    <text evidence="2">Belongs to the TMEM19 family.</text>
</comment>
<accession>A0A0D2WKB5</accession>
<feature type="transmembrane region" description="Helical" evidence="6">
    <location>
        <begin position="12"/>
        <end position="31"/>
    </location>
</feature>
<reference evidence="8" key="1">
    <citation type="submission" date="2011-02" db="EMBL/GenBank/DDBJ databases">
        <title>The Genome Sequence of Capsaspora owczarzaki ATCC 30864.</title>
        <authorList>
            <person name="Russ C."/>
            <person name="Cuomo C."/>
            <person name="Burger G."/>
            <person name="Gray M.W."/>
            <person name="Holland P.W.H."/>
            <person name="King N."/>
            <person name="Lang F.B.F."/>
            <person name="Roger A.J."/>
            <person name="Ruiz-Trillo I."/>
            <person name="Young S.K."/>
            <person name="Zeng Q."/>
            <person name="Gargeya S."/>
            <person name="Alvarado L."/>
            <person name="Berlin A."/>
            <person name="Chapman S.B."/>
            <person name="Chen Z."/>
            <person name="Freedman E."/>
            <person name="Gellesch M."/>
            <person name="Goldberg J."/>
            <person name="Griggs A."/>
            <person name="Gujja S."/>
            <person name="Heilman E."/>
            <person name="Heiman D."/>
            <person name="Howarth C."/>
            <person name="Mehta T."/>
            <person name="Neiman D."/>
            <person name="Pearson M."/>
            <person name="Roberts A."/>
            <person name="Saif S."/>
            <person name="Shea T."/>
            <person name="Shenoy N."/>
            <person name="Sisk P."/>
            <person name="Stolte C."/>
            <person name="Sykes S."/>
            <person name="White J."/>
            <person name="Yandava C."/>
            <person name="Haas B."/>
            <person name="Nusbaum C."/>
            <person name="Birren B."/>
        </authorList>
    </citation>
    <scope>NUCLEOTIDE SEQUENCE</scope>
    <source>
        <strain evidence="8">ATCC 30864</strain>
    </source>
</reference>
<dbReference type="Proteomes" id="UP000008743">
    <property type="component" value="Unassembled WGS sequence"/>
</dbReference>
<evidence type="ECO:0000313" key="8">
    <source>
        <dbReference type="Proteomes" id="UP000008743"/>
    </source>
</evidence>